<dbReference type="Gene3D" id="3.40.50.410">
    <property type="entry name" value="von Willebrand factor, type A domain"/>
    <property type="match status" value="1"/>
</dbReference>
<dbReference type="EMBL" id="MDYQ01000553">
    <property type="protein sequence ID" value="PRP73753.1"/>
    <property type="molecule type" value="Genomic_DNA"/>
</dbReference>
<evidence type="ECO:0000313" key="1">
    <source>
        <dbReference type="EMBL" id="PRP73753.1"/>
    </source>
</evidence>
<organism evidence="1 2">
    <name type="scientific">Planoprotostelium fungivorum</name>
    <dbReference type="NCBI Taxonomy" id="1890364"/>
    <lineage>
        <taxon>Eukaryota</taxon>
        <taxon>Amoebozoa</taxon>
        <taxon>Evosea</taxon>
        <taxon>Variosea</taxon>
        <taxon>Cavosteliida</taxon>
        <taxon>Cavosteliaceae</taxon>
        <taxon>Planoprotostelium</taxon>
    </lineage>
</organism>
<dbReference type="PANTHER" id="PTHR47763">
    <property type="entry name" value="ALPHA-PROTEIN KINASE VWKA"/>
    <property type="match status" value="1"/>
</dbReference>
<dbReference type="InterPro" id="IPR052969">
    <property type="entry name" value="Thr-specific_kinase-like"/>
</dbReference>
<evidence type="ECO:0000313" key="2">
    <source>
        <dbReference type="Proteomes" id="UP000241769"/>
    </source>
</evidence>
<dbReference type="Proteomes" id="UP000241769">
    <property type="component" value="Unassembled WGS sequence"/>
</dbReference>
<keyword evidence="1" id="KW-0808">Transferase</keyword>
<keyword evidence="1" id="KW-0418">Kinase</keyword>
<dbReference type="SUPFAM" id="SSF53300">
    <property type="entry name" value="vWA-like"/>
    <property type="match status" value="1"/>
</dbReference>
<dbReference type="InParanoid" id="A0A2P6MPX2"/>
<accession>A0A2P6MPX2</accession>
<protein>
    <submittedName>
        <fullName evidence="1">MHCK/EF2 kinase domain family protein</fullName>
    </submittedName>
</protein>
<dbReference type="AlphaFoldDB" id="A0A2P6MPX2"/>
<dbReference type="InterPro" id="IPR036465">
    <property type="entry name" value="vWFA_dom_sf"/>
</dbReference>
<comment type="caution">
    <text evidence="1">The sequence shown here is derived from an EMBL/GenBank/DDBJ whole genome shotgun (WGS) entry which is preliminary data.</text>
</comment>
<reference evidence="1 2" key="1">
    <citation type="journal article" date="2018" name="Genome Biol. Evol.">
        <title>Multiple Roots of Fruiting Body Formation in Amoebozoa.</title>
        <authorList>
            <person name="Hillmann F."/>
            <person name="Forbes G."/>
            <person name="Novohradska S."/>
            <person name="Ferling I."/>
            <person name="Riege K."/>
            <person name="Groth M."/>
            <person name="Westermann M."/>
            <person name="Marz M."/>
            <person name="Spaller T."/>
            <person name="Winckler T."/>
            <person name="Schaap P."/>
            <person name="Glockner G."/>
        </authorList>
    </citation>
    <scope>NUCLEOTIDE SEQUENCE [LARGE SCALE GENOMIC DNA]</scope>
    <source>
        <strain evidence="1 2">Jena</strain>
    </source>
</reference>
<keyword evidence="2" id="KW-1185">Reference proteome</keyword>
<name>A0A2P6MPX2_9EUKA</name>
<dbReference type="STRING" id="1890364.A0A2P6MPX2"/>
<dbReference type="GO" id="GO:0016301">
    <property type="term" value="F:kinase activity"/>
    <property type="evidence" value="ECO:0007669"/>
    <property type="project" value="UniProtKB-KW"/>
</dbReference>
<gene>
    <name evidence="1" type="ORF">PROFUN_16639</name>
</gene>
<sequence length="220" mass="25004">MTRKDVEWKWTPHLQKSFEDLKEAFVTAMCAVILTCHYQLIKLQYMIPTVSVEQEEDINLELEALKAKPASLKSPHEGELVRAIWEKIAEASALSGKFCASSSARDAKVTKQTKQLNQFQFGLDLCFLVDVMYSMHPWIKAVRDKVGEVTTAAMTIDSRVIPQVSFVGYRDHCNKERFFTIDFAPMDKLVNLQEQLDKCEVIWGGDGPEDVWGGSIRPCI</sequence>
<proteinExistence type="predicted"/>